<dbReference type="EMBL" id="CAGS01000088">
    <property type="protein sequence ID" value="CCF83038.1"/>
    <property type="molecule type" value="Genomic_DNA"/>
</dbReference>
<dbReference type="AlphaFoldDB" id="I4EEC6"/>
<protein>
    <submittedName>
        <fullName evidence="2">Uncharacterized protein</fullName>
    </submittedName>
</protein>
<keyword evidence="3" id="KW-1185">Reference proteome</keyword>
<evidence type="ECO:0000313" key="3">
    <source>
        <dbReference type="Proteomes" id="UP000004221"/>
    </source>
</evidence>
<accession>I4EEC6</accession>
<evidence type="ECO:0000313" key="2">
    <source>
        <dbReference type="EMBL" id="CCF83038.1"/>
    </source>
</evidence>
<feature type="region of interest" description="Disordered" evidence="1">
    <location>
        <begin position="24"/>
        <end position="51"/>
    </location>
</feature>
<organism evidence="2 3">
    <name type="scientific">Nitrolancea hollandica Lb</name>
    <dbReference type="NCBI Taxonomy" id="1129897"/>
    <lineage>
        <taxon>Bacteria</taxon>
        <taxon>Pseudomonadati</taxon>
        <taxon>Thermomicrobiota</taxon>
        <taxon>Thermomicrobia</taxon>
        <taxon>Sphaerobacterales</taxon>
        <taxon>Sphaerobacterineae</taxon>
        <taxon>Sphaerobacteraceae</taxon>
        <taxon>Nitrolancea</taxon>
    </lineage>
</organism>
<name>I4EEC6_9BACT</name>
<proteinExistence type="predicted"/>
<comment type="caution">
    <text evidence="2">The sequence shown here is derived from an EMBL/GenBank/DDBJ whole genome shotgun (WGS) entry which is preliminary data.</text>
</comment>
<gene>
    <name evidence="2" type="ORF">NITHO_1780004</name>
</gene>
<reference evidence="2 3" key="1">
    <citation type="journal article" date="2012" name="ISME J.">
        <title>Nitrification expanded: discovery, physiology and genomics of a nitrite-oxidizing bacterium from the phylum Chloroflexi.</title>
        <authorList>
            <person name="Sorokin D.Y."/>
            <person name="Lucker S."/>
            <person name="Vejmelkova D."/>
            <person name="Kostrikina N.A."/>
            <person name="Kleerebezem R."/>
            <person name="Rijpstra W.I."/>
            <person name="Damste J.S."/>
            <person name="Le Paslier D."/>
            <person name="Muyzer G."/>
            <person name="Wagner M."/>
            <person name="van Loosdrecht M.C."/>
            <person name="Daims H."/>
        </authorList>
    </citation>
    <scope>NUCLEOTIDE SEQUENCE [LARGE SCALE GENOMIC DNA]</scope>
    <source>
        <strain evidence="3">none</strain>
    </source>
</reference>
<dbReference type="Proteomes" id="UP000004221">
    <property type="component" value="Unassembled WGS sequence"/>
</dbReference>
<evidence type="ECO:0000256" key="1">
    <source>
        <dbReference type="SAM" id="MobiDB-lite"/>
    </source>
</evidence>
<sequence>MPVTHLSPGDRHVRTEVVALPETSATAPSPGVFDAPGVRPKRGSHNVATRRDPTTLTEIRGKRPAVNS</sequence>